<name>A0ABR6ZMB4_9BURK</name>
<evidence type="ECO:0000256" key="2">
    <source>
        <dbReference type="ARBA" id="ARBA00023015"/>
    </source>
</evidence>
<gene>
    <name evidence="7" type="ORF">H8L32_06045</name>
</gene>
<dbReference type="InterPro" id="IPR039425">
    <property type="entry name" value="RNA_pol_sigma-70-like"/>
</dbReference>
<feature type="domain" description="RNA polymerase sigma factor 70 region 4 type 2" evidence="6">
    <location>
        <begin position="188"/>
        <end position="240"/>
    </location>
</feature>
<protein>
    <submittedName>
        <fullName evidence="7">Sigma-70 family RNA polymerase sigma factor</fullName>
    </submittedName>
</protein>
<keyword evidence="8" id="KW-1185">Reference proteome</keyword>
<dbReference type="InterPro" id="IPR036388">
    <property type="entry name" value="WH-like_DNA-bd_sf"/>
</dbReference>
<evidence type="ECO:0000313" key="8">
    <source>
        <dbReference type="Proteomes" id="UP000650424"/>
    </source>
</evidence>
<comment type="caution">
    <text evidence="7">The sequence shown here is derived from an EMBL/GenBank/DDBJ whole genome shotgun (WGS) entry which is preliminary data.</text>
</comment>
<proteinExistence type="inferred from homology"/>
<dbReference type="CDD" id="cd06171">
    <property type="entry name" value="Sigma70_r4"/>
    <property type="match status" value="1"/>
</dbReference>
<dbReference type="EMBL" id="JACOGF010000002">
    <property type="protein sequence ID" value="MBC3917032.1"/>
    <property type="molecule type" value="Genomic_DNA"/>
</dbReference>
<evidence type="ECO:0000256" key="3">
    <source>
        <dbReference type="ARBA" id="ARBA00023082"/>
    </source>
</evidence>
<dbReference type="Pfam" id="PF08281">
    <property type="entry name" value="Sigma70_r4_2"/>
    <property type="match status" value="1"/>
</dbReference>
<evidence type="ECO:0000313" key="7">
    <source>
        <dbReference type="EMBL" id="MBC3917032.1"/>
    </source>
</evidence>
<dbReference type="InterPro" id="IPR013249">
    <property type="entry name" value="RNA_pol_sigma70_r4_t2"/>
</dbReference>
<dbReference type="PANTHER" id="PTHR43133:SF62">
    <property type="entry name" value="RNA POLYMERASE SIGMA FACTOR SIGZ"/>
    <property type="match status" value="1"/>
</dbReference>
<dbReference type="Gene3D" id="1.10.1740.10">
    <property type="match status" value="1"/>
</dbReference>
<evidence type="ECO:0000256" key="1">
    <source>
        <dbReference type="ARBA" id="ARBA00010641"/>
    </source>
</evidence>
<dbReference type="PANTHER" id="PTHR43133">
    <property type="entry name" value="RNA POLYMERASE ECF-TYPE SIGMA FACTO"/>
    <property type="match status" value="1"/>
</dbReference>
<evidence type="ECO:0000259" key="6">
    <source>
        <dbReference type="Pfam" id="PF08281"/>
    </source>
</evidence>
<evidence type="ECO:0000259" key="5">
    <source>
        <dbReference type="Pfam" id="PF04542"/>
    </source>
</evidence>
<feature type="domain" description="RNA polymerase sigma-70 region 2" evidence="5">
    <location>
        <begin position="85"/>
        <end position="150"/>
    </location>
</feature>
<accession>A0ABR6ZMB4</accession>
<dbReference type="InterPro" id="IPR013324">
    <property type="entry name" value="RNA_pol_sigma_r3/r4-like"/>
</dbReference>
<sequence length="249" mass="27969">MQTTSISVYTCIKWQVLISYTALQTGNRLKSGNLHPVSVSSAFAPSYNRQPRLDTQLPTAALDTSQLQNWLAAVARKDAQAFKFLYDATSAKLFGFALRILVKRELAEEVLQESFVNIWNNAGSYQAGLAAPMTWMTTIVRNRAFDLLRRVDHDVEIDADNFDMGIMQAMESSEPTPAQTLELTQDARALASCMSRLEGLHRQAMAMAFFHDLSHSEVAEHMKLPIGTVKTWIRRGLDKLRTCLTRLEA</sequence>
<keyword evidence="3" id="KW-0731">Sigma factor</keyword>
<evidence type="ECO:0000256" key="4">
    <source>
        <dbReference type="ARBA" id="ARBA00023163"/>
    </source>
</evidence>
<dbReference type="NCBIfam" id="TIGR02937">
    <property type="entry name" value="sigma70-ECF"/>
    <property type="match status" value="1"/>
</dbReference>
<dbReference type="Proteomes" id="UP000650424">
    <property type="component" value="Unassembled WGS sequence"/>
</dbReference>
<reference evidence="7 8" key="1">
    <citation type="submission" date="2020-08" db="EMBL/GenBank/DDBJ databases">
        <title>Novel species isolated from subtropical streams in China.</title>
        <authorList>
            <person name="Lu H."/>
        </authorList>
    </citation>
    <scope>NUCLEOTIDE SEQUENCE [LARGE SCALE GENOMIC DNA]</scope>
    <source>
        <strain evidence="7 8">CY18W</strain>
    </source>
</reference>
<keyword evidence="2" id="KW-0805">Transcription regulation</keyword>
<dbReference type="Gene3D" id="1.10.10.10">
    <property type="entry name" value="Winged helix-like DNA-binding domain superfamily/Winged helix DNA-binding domain"/>
    <property type="match status" value="1"/>
</dbReference>
<keyword evidence="4" id="KW-0804">Transcription</keyword>
<comment type="similarity">
    <text evidence="1">Belongs to the sigma-70 factor family. ECF subfamily.</text>
</comment>
<organism evidence="7 8">
    <name type="scientific">Undibacterium hunanense</name>
    <dbReference type="NCBI Taxonomy" id="2762292"/>
    <lineage>
        <taxon>Bacteria</taxon>
        <taxon>Pseudomonadati</taxon>
        <taxon>Pseudomonadota</taxon>
        <taxon>Betaproteobacteria</taxon>
        <taxon>Burkholderiales</taxon>
        <taxon>Oxalobacteraceae</taxon>
        <taxon>Undibacterium</taxon>
    </lineage>
</organism>
<dbReference type="InterPro" id="IPR013325">
    <property type="entry name" value="RNA_pol_sigma_r2"/>
</dbReference>
<dbReference type="Pfam" id="PF04542">
    <property type="entry name" value="Sigma70_r2"/>
    <property type="match status" value="1"/>
</dbReference>
<dbReference type="InterPro" id="IPR014284">
    <property type="entry name" value="RNA_pol_sigma-70_dom"/>
</dbReference>
<dbReference type="SUPFAM" id="SSF88946">
    <property type="entry name" value="Sigma2 domain of RNA polymerase sigma factors"/>
    <property type="match status" value="1"/>
</dbReference>
<dbReference type="SUPFAM" id="SSF88659">
    <property type="entry name" value="Sigma3 and sigma4 domains of RNA polymerase sigma factors"/>
    <property type="match status" value="1"/>
</dbReference>
<dbReference type="InterPro" id="IPR007627">
    <property type="entry name" value="RNA_pol_sigma70_r2"/>
</dbReference>